<evidence type="ECO:0000256" key="1">
    <source>
        <dbReference type="ARBA" id="ARBA00004978"/>
    </source>
</evidence>
<dbReference type="PANTHER" id="PTHR43072">
    <property type="entry name" value="N-ACETYLTRANSFERASE"/>
    <property type="match status" value="1"/>
</dbReference>
<dbReference type="PANTHER" id="PTHR43072:SF23">
    <property type="entry name" value="UPF0039 PROTEIN C11D3.02C"/>
    <property type="match status" value="1"/>
</dbReference>
<keyword evidence="10" id="KW-0614">Plasmid</keyword>
<dbReference type="AlphaFoldDB" id="A0AB39HG30"/>
<name>A0AB39HG30_9VIBR</name>
<dbReference type="PROSITE" id="PS51186">
    <property type="entry name" value="GNAT"/>
    <property type="match status" value="1"/>
</dbReference>
<dbReference type="GO" id="GO:0033816">
    <property type="term" value="F:diaminobutyrate acetyltransferase activity"/>
    <property type="evidence" value="ECO:0007669"/>
    <property type="project" value="UniProtKB-EC"/>
</dbReference>
<reference evidence="10" key="1">
    <citation type="submission" date="2024-07" db="EMBL/GenBank/DDBJ databases">
        <title>Genome Analysis of a Potential Novel Vibrio Species Secreting pH- and Thermo-stable Alginate Lyase and its Application in Producing Alginate Oligosaccharides.</title>
        <authorList>
            <person name="Huang H."/>
            <person name="Bao K."/>
        </authorList>
    </citation>
    <scope>NUCLEOTIDE SEQUENCE</scope>
    <source>
        <strain evidence="10">HB236076</strain>
        <plasmid evidence="10">p-HB236076</plasmid>
    </source>
</reference>
<evidence type="ECO:0000313" key="10">
    <source>
        <dbReference type="EMBL" id="XDK27161.1"/>
    </source>
</evidence>
<comment type="pathway">
    <text evidence="1 8">Amine and polyamine biosynthesis; ectoine biosynthesis; L-ectoine from L-aspartate 4-semialdehyde: step 2/3.</text>
</comment>
<protein>
    <recommendedName>
        <fullName evidence="4 8">L-2,4-diaminobutyric acid acetyltransferase</fullName>
        <shortName evidence="8">DABA acetyltransferase</shortName>
        <ecNumber evidence="3 8">2.3.1.178</ecNumber>
    </recommendedName>
</protein>
<dbReference type="EC" id="2.3.1.178" evidence="3 8"/>
<feature type="domain" description="N-acetyltransferase" evidence="9">
    <location>
        <begin position="12"/>
        <end position="168"/>
    </location>
</feature>
<evidence type="ECO:0000256" key="3">
    <source>
        <dbReference type="ARBA" id="ARBA00012355"/>
    </source>
</evidence>
<proteinExistence type="inferred from homology"/>
<evidence type="ECO:0000256" key="7">
    <source>
        <dbReference type="ARBA" id="ARBA00048924"/>
    </source>
</evidence>
<comment type="similarity">
    <text evidence="2 8">Belongs to the acetyltransferase family. EctA subfamily.</text>
</comment>
<sequence>MNKHELSVDQSWSFRQPELVDGQSIHKLIANCPPLDENSSYCNFLQTGHFTKTCLMAEKDGVLAGFISGYRKPETPSTLFVWQVAVNPDFRGQGLAFQMLKQLLGQAHLHDISRVETTITKDNQGSWRLFEKLDKLHGQQGKVTTFLDQKKHFKGLHDTEYLYQIPLKPSH</sequence>
<dbReference type="InterPro" id="IPR000182">
    <property type="entry name" value="GNAT_dom"/>
</dbReference>
<comment type="function">
    <text evidence="8">Catalyzes the acetylation of L-2,4-diaminobutyrate (DABA) to gamma-N-acetyl-alpha,gamma-diaminobutyric acid (ADABA) with acetyl coenzyme A.</text>
</comment>
<evidence type="ECO:0000256" key="6">
    <source>
        <dbReference type="ARBA" id="ARBA00023315"/>
    </source>
</evidence>
<dbReference type="GO" id="GO:0019491">
    <property type="term" value="P:ectoine biosynthetic process"/>
    <property type="evidence" value="ECO:0007669"/>
    <property type="project" value="InterPro"/>
</dbReference>
<dbReference type="RefSeq" id="WP_306099922.1">
    <property type="nucleotide sequence ID" value="NZ_CP162602.1"/>
</dbReference>
<dbReference type="Pfam" id="PF00583">
    <property type="entry name" value="Acetyltransf_1"/>
    <property type="match status" value="1"/>
</dbReference>
<comment type="catalytic activity">
    <reaction evidence="7 8">
        <text>L-2,4-diaminobutanoate + acetyl-CoA = (2S)-4-acetamido-2-aminobutanoate + CoA + H(+)</text>
        <dbReference type="Rhea" id="RHEA:16901"/>
        <dbReference type="ChEBI" id="CHEBI:15378"/>
        <dbReference type="ChEBI" id="CHEBI:57287"/>
        <dbReference type="ChEBI" id="CHEBI:57288"/>
        <dbReference type="ChEBI" id="CHEBI:58761"/>
        <dbReference type="ChEBI" id="CHEBI:58929"/>
        <dbReference type="EC" id="2.3.1.178"/>
    </reaction>
</comment>
<evidence type="ECO:0000256" key="8">
    <source>
        <dbReference type="RuleBase" id="RU365045"/>
    </source>
</evidence>
<evidence type="ECO:0000256" key="5">
    <source>
        <dbReference type="ARBA" id="ARBA00022679"/>
    </source>
</evidence>
<dbReference type="InterPro" id="IPR016181">
    <property type="entry name" value="Acyl_CoA_acyltransferase"/>
</dbReference>
<dbReference type="EMBL" id="CP162602">
    <property type="protein sequence ID" value="XDK27161.1"/>
    <property type="molecule type" value="Genomic_DNA"/>
</dbReference>
<keyword evidence="6 8" id="KW-0012">Acyltransferase</keyword>
<evidence type="ECO:0000256" key="2">
    <source>
        <dbReference type="ARBA" id="ARBA00010712"/>
    </source>
</evidence>
<evidence type="ECO:0000256" key="4">
    <source>
        <dbReference type="ARBA" id="ARBA00017935"/>
    </source>
</evidence>
<accession>A0AB39HG30</accession>
<evidence type="ECO:0000259" key="9">
    <source>
        <dbReference type="PROSITE" id="PS51186"/>
    </source>
</evidence>
<dbReference type="NCBIfam" id="TIGR02406">
    <property type="entry name" value="ectoine_EctA"/>
    <property type="match status" value="1"/>
</dbReference>
<geneLocation type="plasmid" evidence="10">
    <name>p-HB236076</name>
</geneLocation>
<dbReference type="Gene3D" id="3.40.630.30">
    <property type="match status" value="1"/>
</dbReference>
<dbReference type="SUPFAM" id="SSF55729">
    <property type="entry name" value="Acyl-CoA N-acyltransferases (Nat)"/>
    <property type="match status" value="1"/>
</dbReference>
<gene>
    <name evidence="8 10" type="primary">ectA</name>
    <name evidence="10" type="ORF">AB0763_14265</name>
</gene>
<keyword evidence="5 8" id="KW-0808">Transferase</keyword>
<dbReference type="InterPro" id="IPR012772">
    <property type="entry name" value="Ectoine_EctA"/>
</dbReference>
<organism evidence="10">
    <name type="scientific">Vibrio sp. HB236076</name>
    <dbReference type="NCBI Taxonomy" id="3232307"/>
    <lineage>
        <taxon>Bacteria</taxon>
        <taxon>Pseudomonadati</taxon>
        <taxon>Pseudomonadota</taxon>
        <taxon>Gammaproteobacteria</taxon>
        <taxon>Vibrionales</taxon>
        <taxon>Vibrionaceae</taxon>
        <taxon>Vibrio</taxon>
    </lineage>
</organism>
<dbReference type="CDD" id="cd04301">
    <property type="entry name" value="NAT_SF"/>
    <property type="match status" value="1"/>
</dbReference>
<dbReference type="KEGG" id="vih:AB0763_14265"/>